<dbReference type="HOGENOM" id="CLU_812007_0_0_1"/>
<keyword evidence="3" id="KW-1185">Reference proteome</keyword>
<protein>
    <submittedName>
        <fullName evidence="2">Uncharacterized protein</fullName>
    </submittedName>
</protein>
<dbReference type="PANTHER" id="PTHR46903">
    <property type="entry name" value="C2H2-TYPE DOMAIN-CONTAINING PROTEIN"/>
    <property type="match status" value="1"/>
</dbReference>
<sequence>MATKIKPGEEADYDEDYAVELANMKAKRKTLRRQITVSNTQVETLTNSRGSRGAIQGLLLHLNDLILRASQLQTDISTMEDDEEEAERQDANHLGYVTRVGELSANAQNYIRSRDGDAASIVGPNVVPDRDPPLPPVSPSEILRREQARQDEIAATRLRAERAREQAVRTRQQADQAWEEAGAAQAALRLLGVEPPGGSIPPDDDHFTSISQQINNTTPQAKTLLDQQRQKNFDSTQETPDTWIDLYSAGRLPPIITARIERFTASDRQTFKIRSATGDHQKFGSIKYNAEDIRNYGVQQAGTQIRKLFNIKIAYGILFYTLNREVARSGVKETTPFRPKLF</sequence>
<dbReference type="InParanoid" id="E9HTF6"/>
<name>E9HTF6_DAPPU</name>
<evidence type="ECO:0000313" key="3">
    <source>
        <dbReference type="Proteomes" id="UP000000305"/>
    </source>
</evidence>
<dbReference type="KEGG" id="dpx:DAPPUDRAFT_333646"/>
<reference evidence="2 3" key="1">
    <citation type="journal article" date="2011" name="Science">
        <title>The ecoresponsive genome of Daphnia pulex.</title>
        <authorList>
            <person name="Colbourne J.K."/>
            <person name="Pfrender M.E."/>
            <person name="Gilbert D."/>
            <person name="Thomas W.K."/>
            <person name="Tucker A."/>
            <person name="Oakley T.H."/>
            <person name="Tokishita S."/>
            <person name="Aerts A."/>
            <person name="Arnold G.J."/>
            <person name="Basu M.K."/>
            <person name="Bauer D.J."/>
            <person name="Caceres C.E."/>
            <person name="Carmel L."/>
            <person name="Casola C."/>
            <person name="Choi J.H."/>
            <person name="Detter J.C."/>
            <person name="Dong Q."/>
            <person name="Dusheyko S."/>
            <person name="Eads B.D."/>
            <person name="Frohlich T."/>
            <person name="Geiler-Samerotte K.A."/>
            <person name="Gerlach D."/>
            <person name="Hatcher P."/>
            <person name="Jogdeo S."/>
            <person name="Krijgsveld J."/>
            <person name="Kriventseva E.V."/>
            <person name="Kultz D."/>
            <person name="Laforsch C."/>
            <person name="Lindquist E."/>
            <person name="Lopez J."/>
            <person name="Manak J.R."/>
            <person name="Muller J."/>
            <person name="Pangilinan J."/>
            <person name="Patwardhan R.P."/>
            <person name="Pitluck S."/>
            <person name="Pritham E.J."/>
            <person name="Rechtsteiner A."/>
            <person name="Rho M."/>
            <person name="Rogozin I.B."/>
            <person name="Sakarya O."/>
            <person name="Salamov A."/>
            <person name="Schaack S."/>
            <person name="Shapiro H."/>
            <person name="Shiga Y."/>
            <person name="Skalitzky C."/>
            <person name="Smith Z."/>
            <person name="Souvorov A."/>
            <person name="Sung W."/>
            <person name="Tang Z."/>
            <person name="Tsuchiya D."/>
            <person name="Tu H."/>
            <person name="Vos H."/>
            <person name="Wang M."/>
            <person name="Wolf Y.I."/>
            <person name="Yamagata H."/>
            <person name="Yamada T."/>
            <person name="Ye Y."/>
            <person name="Shaw J.R."/>
            <person name="Andrews J."/>
            <person name="Crease T.J."/>
            <person name="Tang H."/>
            <person name="Lucas S.M."/>
            <person name="Robertson H.M."/>
            <person name="Bork P."/>
            <person name="Koonin E.V."/>
            <person name="Zdobnov E.M."/>
            <person name="Grigoriev I.V."/>
            <person name="Lynch M."/>
            <person name="Boore J.L."/>
        </authorList>
    </citation>
    <scope>NUCLEOTIDE SEQUENCE [LARGE SCALE GENOMIC DNA]</scope>
</reference>
<dbReference type="EMBL" id="GL732772">
    <property type="protein sequence ID" value="EFX64967.1"/>
    <property type="molecule type" value="Genomic_DNA"/>
</dbReference>
<dbReference type="Proteomes" id="UP000000305">
    <property type="component" value="Unassembled WGS sequence"/>
</dbReference>
<evidence type="ECO:0000313" key="2">
    <source>
        <dbReference type="EMBL" id="EFX64967.1"/>
    </source>
</evidence>
<proteinExistence type="predicted"/>
<dbReference type="OrthoDB" id="6354944at2759"/>
<dbReference type="PhylomeDB" id="E9HTF6"/>
<gene>
    <name evidence="2" type="ORF">DAPPUDRAFT_333646</name>
</gene>
<dbReference type="AlphaFoldDB" id="E9HTF6"/>
<keyword evidence="1" id="KW-0175">Coiled coil</keyword>
<feature type="coiled-coil region" evidence="1">
    <location>
        <begin position="62"/>
        <end position="89"/>
    </location>
</feature>
<organism evidence="2 3">
    <name type="scientific">Daphnia pulex</name>
    <name type="common">Water flea</name>
    <dbReference type="NCBI Taxonomy" id="6669"/>
    <lineage>
        <taxon>Eukaryota</taxon>
        <taxon>Metazoa</taxon>
        <taxon>Ecdysozoa</taxon>
        <taxon>Arthropoda</taxon>
        <taxon>Crustacea</taxon>
        <taxon>Branchiopoda</taxon>
        <taxon>Diplostraca</taxon>
        <taxon>Cladocera</taxon>
        <taxon>Anomopoda</taxon>
        <taxon>Daphniidae</taxon>
        <taxon>Daphnia</taxon>
    </lineage>
</organism>
<dbReference type="PANTHER" id="PTHR46903:SF1">
    <property type="entry name" value="CCHC-TYPE DOMAIN-CONTAINING PROTEIN"/>
    <property type="match status" value="1"/>
</dbReference>
<accession>E9HTF6</accession>
<evidence type="ECO:0000256" key="1">
    <source>
        <dbReference type="SAM" id="Coils"/>
    </source>
</evidence>